<sequence length="71" mass="7948">MWGDGRQHSVISHCKGSNNPNDQLVAEGNKNALMARRRIINNLDEYLSACQLGITVTALGIGWLGEWRFYS</sequence>
<evidence type="ECO:0000256" key="1">
    <source>
        <dbReference type="SAM" id="Phobius"/>
    </source>
</evidence>
<evidence type="ECO:0000313" key="2">
    <source>
        <dbReference type="EMBL" id="MBM7693722.1"/>
    </source>
</evidence>
<gene>
    <name evidence="2" type="ORF">JOC77_003166</name>
</gene>
<dbReference type="EMBL" id="JAFBFI010000015">
    <property type="protein sequence ID" value="MBM7693722.1"/>
    <property type="molecule type" value="Genomic_DNA"/>
</dbReference>
<name>A0ABS2QKM2_9BACI</name>
<reference evidence="2 3" key="1">
    <citation type="submission" date="2021-01" db="EMBL/GenBank/DDBJ databases">
        <title>Genomic Encyclopedia of Type Strains, Phase IV (KMG-IV): sequencing the most valuable type-strain genomes for metagenomic binning, comparative biology and taxonomic classification.</title>
        <authorList>
            <person name="Goeker M."/>
        </authorList>
    </citation>
    <scope>NUCLEOTIDE SEQUENCE [LARGE SCALE GENOMIC DNA]</scope>
    <source>
        <strain evidence="2 3">DSM 105482</strain>
    </source>
</reference>
<keyword evidence="1" id="KW-1133">Transmembrane helix</keyword>
<keyword evidence="1" id="KW-0472">Membrane</keyword>
<keyword evidence="1" id="KW-0812">Transmembrane</keyword>
<proteinExistence type="predicted"/>
<evidence type="ECO:0000313" key="3">
    <source>
        <dbReference type="Proteomes" id="UP000823486"/>
    </source>
</evidence>
<keyword evidence="3" id="KW-1185">Reference proteome</keyword>
<organism evidence="2 3">
    <name type="scientific">Peribacillus deserti</name>
    <dbReference type="NCBI Taxonomy" id="673318"/>
    <lineage>
        <taxon>Bacteria</taxon>
        <taxon>Bacillati</taxon>
        <taxon>Bacillota</taxon>
        <taxon>Bacilli</taxon>
        <taxon>Bacillales</taxon>
        <taxon>Bacillaceae</taxon>
        <taxon>Peribacillus</taxon>
    </lineage>
</organism>
<comment type="caution">
    <text evidence="2">The sequence shown here is derived from an EMBL/GenBank/DDBJ whole genome shotgun (WGS) entry which is preliminary data.</text>
</comment>
<accession>A0ABS2QKM2</accession>
<feature type="transmembrane region" description="Helical" evidence="1">
    <location>
        <begin position="46"/>
        <end position="65"/>
    </location>
</feature>
<protein>
    <submittedName>
        <fullName evidence="2">CBS domain containing-hemolysin-like protein</fullName>
    </submittedName>
</protein>
<dbReference type="PANTHER" id="PTHR43099">
    <property type="entry name" value="UPF0053 PROTEIN YRKA"/>
    <property type="match status" value="1"/>
</dbReference>
<dbReference type="Proteomes" id="UP000823486">
    <property type="component" value="Unassembled WGS sequence"/>
</dbReference>
<dbReference type="PANTHER" id="PTHR43099:SF2">
    <property type="entry name" value="UPF0053 PROTEIN YRKA"/>
    <property type="match status" value="1"/>
</dbReference>
<dbReference type="InterPro" id="IPR051676">
    <property type="entry name" value="UPF0053_domain"/>
</dbReference>